<evidence type="ECO:0000256" key="5">
    <source>
        <dbReference type="ARBA" id="ARBA00022764"/>
    </source>
</evidence>
<keyword evidence="8" id="KW-0449">Lipoprotein</keyword>
<dbReference type="EMBL" id="CP083239">
    <property type="protein sequence ID" value="UOK71877.1"/>
    <property type="molecule type" value="Genomic_DNA"/>
</dbReference>
<dbReference type="SUPFAM" id="SSF53850">
    <property type="entry name" value="Periplasmic binding protein-like II"/>
    <property type="match status" value="1"/>
</dbReference>
<evidence type="ECO:0000313" key="10">
    <source>
        <dbReference type="Proteomes" id="UP000831684"/>
    </source>
</evidence>
<dbReference type="InterPro" id="IPR006059">
    <property type="entry name" value="SBP"/>
</dbReference>
<evidence type="ECO:0000256" key="8">
    <source>
        <dbReference type="ARBA" id="ARBA00023288"/>
    </source>
</evidence>
<reference evidence="9" key="1">
    <citation type="submission" date="2021-09" db="EMBL/GenBank/DDBJ databases">
        <title>Network and meta-omics reveal the key degrader and cooperation patterns in an efficient 1,4-dioxane-degrading microbial community.</title>
        <authorList>
            <person name="Dai C."/>
        </authorList>
    </citation>
    <scope>NUCLEOTIDE SEQUENCE</scope>
    <source>
        <strain evidence="9">ZM13</strain>
    </source>
</reference>
<keyword evidence="6" id="KW-0472">Membrane</keyword>
<dbReference type="PANTHER" id="PTHR43649">
    <property type="entry name" value="ARABINOSE-BINDING PROTEIN-RELATED"/>
    <property type="match status" value="1"/>
</dbReference>
<dbReference type="PROSITE" id="PS51318">
    <property type="entry name" value="TAT"/>
    <property type="match status" value="1"/>
</dbReference>
<name>A0A9E6ZXC6_9HYPH</name>
<keyword evidence="7" id="KW-0564">Palmitate</keyword>
<keyword evidence="3" id="KW-1003">Cell membrane</keyword>
<dbReference type="GO" id="GO:0042597">
    <property type="term" value="C:periplasmic space"/>
    <property type="evidence" value="ECO:0007669"/>
    <property type="project" value="UniProtKB-SubCell"/>
</dbReference>
<dbReference type="KEGG" id="apol:K9D25_03920"/>
<evidence type="ECO:0000256" key="3">
    <source>
        <dbReference type="ARBA" id="ARBA00022475"/>
    </source>
</evidence>
<dbReference type="PANTHER" id="PTHR43649:SF33">
    <property type="entry name" value="POLYGALACTURONAN_RHAMNOGALACTURONAN-BINDING PROTEIN YTCQ"/>
    <property type="match status" value="1"/>
</dbReference>
<dbReference type="Gene3D" id="3.40.190.10">
    <property type="entry name" value="Periplasmic binding protein-like II"/>
    <property type="match status" value="1"/>
</dbReference>
<organism evidence="9 10">
    <name type="scientific">Ancylobacter polymorphus</name>
    <dbReference type="NCBI Taxonomy" id="223390"/>
    <lineage>
        <taxon>Bacteria</taxon>
        <taxon>Pseudomonadati</taxon>
        <taxon>Pseudomonadota</taxon>
        <taxon>Alphaproteobacteria</taxon>
        <taxon>Hyphomicrobiales</taxon>
        <taxon>Xanthobacteraceae</taxon>
        <taxon>Ancylobacter</taxon>
    </lineage>
</organism>
<evidence type="ECO:0000256" key="6">
    <source>
        <dbReference type="ARBA" id="ARBA00023136"/>
    </source>
</evidence>
<evidence type="ECO:0000256" key="2">
    <source>
        <dbReference type="ARBA" id="ARBA00008520"/>
    </source>
</evidence>
<comment type="similarity">
    <text evidence="2">Belongs to the bacterial solute-binding protein 1 family.</text>
</comment>
<keyword evidence="4" id="KW-0732">Signal</keyword>
<gene>
    <name evidence="9" type="ORF">K9D25_03920</name>
</gene>
<comment type="subcellular location">
    <subcellularLocation>
        <location evidence="1">Periplasm</location>
    </subcellularLocation>
</comment>
<sequence length="437" mass="48111">MTEKTGDGLSRRKFLASVGAVGAASVLYTPAVHARAKSVRMLNNETSIDTIRALRVAAAEYERATGVSVSVDSAPLEDTFTKLTTSIRAGKPFDIATVPFAAHILLLSGEGHLVPLNALTDKYKWGPKSLMEIGDTTYFYPYDYNLAWIYYRKDLYEAKGLKVPTVWSELSANASALQGDGMFGALFPVGANAAANWLSTGFMFADGVNIFDDKWNVALDAGDNLDKTGAYLDLMADLYKLMPAGANQASYSETISNFVAGKVAHAPYSGRIIEALERNAPDLASKFGIFPYMASAGTTEMVSMANDGWVVTKSENSEEALKFLEWFTENQYINYLHSAPMHFQPARMDVYDDPRWLAHPMIEKHAGIVSEMKRFLTDPSVKMTGVDTDGPHLDMRPAKVFERFIIPEMLENRCLKNMPGEECAKVAADKIRKLIAS</sequence>
<dbReference type="RefSeq" id="WP_244379428.1">
    <property type="nucleotide sequence ID" value="NZ_CP083239.1"/>
</dbReference>
<protein>
    <submittedName>
        <fullName evidence="9">Extracellular solute-binding protein</fullName>
    </submittedName>
</protein>
<dbReference type="AlphaFoldDB" id="A0A9E6ZXC6"/>
<accession>A0A9E6ZXC6</accession>
<dbReference type="Proteomes" id="UP000831684">
    <property type="component" value="Chromosome"/>
</dbReference>
<keyword evidence="5" id="KW-0574">Periplasm</keyword>
<dbReference type="InterPro" id="IPR050490">
    <property type="entry name" value="Bact_solute-bd_prot1"/>
</dbReference>
<dbReference type="Pfam" id="PF01547">
    <property type="entry name" value="SBP_bac_1"/>
    <property type="match status" value="1"/>
</dbReference>
<evidence type="ECO:0000256" key="4">
    <source>
        <dbReference type="ARBA" id="ARBA00022729"/>
    </source>
</evidence>
<evidence type="ECO:0000256" key="7">
    <source>
        <dbReference type="ARBA" id="ARBA00023139"/>
    </source>
</evidence>
<proteinExistence type="inferred from homology"/>
<dbReference type="InterPro" id="IPR006311">
    <property type="entry name" value="TAT_signal"/>
</dbReference>
<evidence type="ECO:0000313" key="9">
    <source>
        <dbReference type="EMBL" id="UOK71877.1"/>
    </source>
</evidence>
<evidence type="ECO:0000256" key="1">
    <source>
        <dbReference type="ARBA" id="ARBA00004418"/>
    </source>
</evidence>